<organism evidence="10 11">
    <name type="scientific">Pyruvatibacter mobilis</name>
    <dbReference type="NCBI Taxonomy" id="1712261"/>
    <lineage>
        <taxon>Bacteria</taxon>
        <taxon>Pseudomonadati</taxon>
        <taxon>Pseudomonadota</taxon>
        <taxon>Alphaproteobacteria</taxon>
        <taxon>Hyphomicrobiales</taxon>
        <taxon>Parvibaculaceae</taxon>
        <taxon>Pyruvatibacter</taxon>
    </lineage>
</organism>
<dbReference type="Gene3D" id="3.20.20.10">
    <property type="entry name" value="Alanine racemase"/>
    <property type="match status" value="1"/>
</dbReference>
<dbReference type="PROSITE" id="PS00878">
    <property type="entry name" value="ODR_DC_2_1"/>
    <property type="match status" value="1"/>
</dbReference>
<dbReference type="InterPro" id="IPR022644">
    <property type="entry name" value="De-COase2_N"/>
</dbReference>
<dbReference type="InterPro" id="IPR002433">
    <property type="entry name" value="Orn_de-COase"/>
</dbReference>
<comment type="catalytic activity">
    <reaction evidence="7">
        <text>L-ornithine + H(+) = putrescine + CO2</text>
        <dbReference type="Rhea" id="RHEA:22964"/>
        <dbReference type="ChEBI" id="CHEBI:15378"/>
        <dbReference type="ChEBI" id="CHEBI:16526"/>
        <dbReference type="ChEBI" id="CHEBI:46911"/>
        <dbReference type="ChEBI" id="CHEBI:326268"/>
        <dbReference type="EC" id="4.1.1.17"/>
    </reaction>
</comment>
<dbReference type="CDD" id="cd00622">
    <property type="entry name" value="PLPDE_III_ODC"/>
    <property type="match status" value="1"/>
</dbReference>
<evidence type="ECO:0000256" key="1">
    <source>
        <dbReference type="ARBA" id="ARBA00001933"/>
    </source>
</evidence>
<comment type="caution">
    <text evidence="10">The sequence shown here is derived from an EMBL/GenBank/DDBJ whole genome shotgun (WGS) entry which is preliminary data.</text>
</comment>
<dbReference type="Pfam" id="PF02784">
    <property type="entry name" value="Orn_Arg_deC_N"/>
    <property type="match status" value="1"/>
</dbReference>
<dbReference type="InterPro" id="IPR022657">
    <property type="entry name" value="De-COase2_CS"/>
</dbReference>
<evidence type="ECO:0000256" key="7">
    <source>
        <dbReference type="ARBA" id="ARBA00049127"/>
    </source>
</evidence>
<dbReference type="OrthoDB" id="9802147at2"/>
<protein>
    <recommendedName>
        <fullName evidence="6">ornithine decarboxylase</fullName>
        <ecNumber evidence="6">4.1.1.17</ecNumber>
    </recommendedName>
</protein>
<feature type="active site" description="Proton donor" evidence="8">
    <location>
        <position position="326"/>
    </location>
</feature>
<dbReference type="PRINTS" id="PR01182">
    <property type="entry name" value="ORNDCRBXLASE"/>
</dbReference>
<dbReference type="PANTHER" id="PTHR11482:SF6">
    <property type="entry name" value="ORNITHINE DECARBOXYLASE 1-RELATED"/>
    <property type="match status" value="1"/>
</dbReference>
<dbReference type="RefSeq" id="WP_027840569.1">
    <property type="nucleotide sequence ID" value="NZ_BMHN01000001.1"/>
</dbReference>
<keyword evidence="4" id="KW-0456">Lyase</keyword>
<evidence type="ECO:0000313" key="11">
    <source>
        <dbReference type="Proteomes" id="UP000470384"/>
    </source>
</evidence>
<dbReference type="GO" id="GO:0004586">
    <property type="term" value="F:ornithine decarboxylase activity"/>
    <property type="evidence" value="ECO:0007669"/>
    <property type="project" value="UniProtKB-EC"/>
</dbReference>
<dbReference type="EMBL" id="WXYQ01000001">
    <property type="protein sequence ID" value="NBG94383.1"/>
    <property type="molecule type" value="Genomic_DNA"/>
</dbReference>
<dbReference type="Proteomes" id="UP000470384">
    <property type="component" value="Unassembled WGS sequence"/>
</dbReference>
<evidence type="ECO:0000313" key="10">
    <source>
        <dbReference type="EMBL" id="NBG94383.1"/>
    </source>
</evidence>
<evidence type="ECO:0000256" key="8">
    <source>
        <dbReference type="PIRSR" id="PIRSR600183-50"/>
    </source>
</evidence>
<dbReference type="EC" id="4.1.1.17" evidence="6"/>
<dbReference type="GeneID" id="300656440"/>
<keyword evidence="3 8" id="KW-0663">Pyridoxal phosphate</keyword>
<sequence>MVTDRINDFLRTTRSDEPFVVVDLEVVRKNFERLARALPESRVYYAVKANPAPEILALLAKLGSSFDTASVAEIEMVLAAGASADRISYGNTIKKERDIARAYALGVRLYAVDCPEEVEKIARVAPGARVFCRVLTDGAGAEWPLSRKFGCEPDMAVSVLEHAHKLGLEAVGVSFHVGSQQANTAAWDTALADASRVFKTLAERGIHLKLVNMGGGFPTRYLKDVPTSEDYGKAIFGALRRHFGNRIPETIIEPGRGLVGDAGVIRAEVVLVSRKSEDPDGQRWVFLDIGKFGGLAETMDEAIRYPIRTPRDGDRTTPCVIAGPTCDSADVLYEKTPYELPVSLTVGDEILIEATGAYTTTYASNGFNGFAPLKSYVI</sequence>
<dbReference type="FunFam" id="3.20.20.10:FF:000008">
    <property type="entry name" value="Ornithine decarboxylase"/>
    <property type="match status" value="1"/>
</dbReference>
<feature type="modified residue" description="N6-(pyridoxal phosphate)lysine" evidence="8">
    <location>
        <position position="48"/>
    </location>
</feature>
<dbReference type="SUPFAM" id="SSF50621">
    <property type="entry name" value="Alanine racemase C-terminal domain-like"/>
    <property type="match status" value="1"/>
</dbReference>
<dbReference type="InterPro" id="IPR000183">
    <property type="entry name" value="Orn/DAP/Arg_de-COase"/>
</dbReference>
<dbReference type="InterPro" id="IPR009006">
    <property type="entry name" value="Ala_racemase/Decarboxylase_C"/>
</dbReference>
<dbReference type="InterPro" id="IPR029066">
    <property type="entry name" value="PLP-binding_barrel"/>
</dbReference>
<evidence type="ECO:0000256" key="2">
    <source>
        <dbReference type="ARBA" id="ARBA00008872"/>
    </source>
</evidence>
<dbReference type="PANTHER" id="PTHR11482">
    <property type="entry name" value="ARGININE/DIAMINOPIMELATE/ORNITHINE DECARBOXYLASE"/>
    <property type="match status" value="1"/>
</dbReference>
<dbReference type="Gene3D" id="2.40.37.10">
    <property type="entry name" value="Lyase, Ornithine Decarboxylase, Chain A, domain 1"/>
    <property type="match status" value="1"/>
</dbReference>
<evidence type="ECO:0000256" key="4">
    <source>
        <dbReference type="ARBA" id="ARBA00023239"/>
    </source>
</evidence>
<comment type="pathway">
    <text evidence="5">Amine and polyamine biosynthesis; putrescine biosynthesis via L-ornithine pathway; putrescine from L-ornithine: step 1/1.</text>
</comment>
<dbReference type="GO" id="GO:0005737">
    <property type="term" value="C:cytoplasm"/>
    <property type="evidence" value="ECO:0007669"/>
    <property type="project" value="TreeGrafter"/>
</dbReference>
<keyword evidence="11" id="KW-1185">Reference proteome</keyword>
<evidence type="ECO:0000256" key="6">
    <source>
        <dbReference type="ARBA" id="ARBA00034138"/>
    </source>
</evidence>
<reference evidence="10 11" key="1">
    <citation type="journal article" date="2016" name="Int. J. Syst. Evol. Microbiol.">
        <title>Pyruvatibacter mobilis gen. nov., sp. nov., a marine bacterium from the culture broth of Picochlorum sp. 122.</title>
        <authorList>
            <person name="Wang G."/>
            <person name="Tang M."/>
            <person name="Wu H."/>
            <person name="Dai S."/>
            <person name="Li T."/>
            <person name="Chen C."/>
            <person name="He H."/>
            <person name="Fan J."/>
            <person name="Xiang W."/>
            <person name="Li X."/>
        </authorList>
    </citation>
    <scope>NUCLEOTIDE SEQUENCE [LARGE SCALE GENOMIC DNA]</scope>
    <source>
        <strain evidence="10 11">GYP-11</strain>
    </source>
</reference>
<dbReference type="PROSITE" id="PS00879">
    <property type="entry name" value="ODR_DC_2_2"/>
    <property type="match status" value="1"/>
</dbReference>
<accession>A0A845Q760</accession>
<dbReference type="InterPro" id="IPR022653">
    <property type="entry name" value="De-COase2_pyr-phos_BS"/>
</dbReference>
<dbReference type="SUPFAM" id="SSF51419">
    <property type="entry name" value="PLP-binding barrel"/>
    <property type="match status" value="1"/>
</dbReference>
<evidence type="ECO:0000259" key="9">
    <source>
        <dbReference type="Pfam" id="PF02784"/>
    </source>
</evidence>
<feature type="domain" description="Orn/DAP/Arg decarboxylase 2 N-terminal" evidence="9">
    <location>
        <begin position="26"/>
        <end position="259"/>
    </location>
</feature>
<dbReference type="AlphaFoldDB" id="A0A845Q760"/>
<gene>
    <name evidence="10" type="ORF">GTQ45_01395</name>
</gene>
<comment type="similarity">
    <text evidence="2">Belongs to the Orn/Lys/Arg decarboxylase class-II family.</text>
</comment>
<dbReference type="PRINTS" id="PR01179">
    <property type="entry name" value="ODADCRBXLASE"/>
</dbReference>
<proteinExistence type="inferred from homology"/>
<dbReference type="FunFam" id="2.40.37.10:FF:000004">
    <property type="entry name" value="Ornithine decarboxylase"/>
    <property type="match status" value="1"/>
</dbReference>
<name>A0A845Q760_9HYPH</name>
<comment type="cofactor">
    <cofactor evidence="1 8">
        <name>pyridoxal 5'-phosphate</name>
        <dbReference type="ChEBI" id="CHEBI:597326"/>
    </cofactor>
</comment>
<evidence type="ECO:0000256" key="3">
    <source>
        <dbReference type="ARBA" id="ARBA00022898"/>
    </source>
</evidence>
<evidence type="ECO:0000256" key="5">
    <source>
        <dbReference type="ARBA" id="ARBA00034115"/>
    </source>
</evidence>
<dbReference type="GO" id="GO:0033387">
    <property type="term" value="P:putrescine biosynthetic process from arginine, via ornithine"/>
    <property type="evidence" value="ECO:0007669"/>
    <property type="project" value="TreeGrafter"/>
</dbReference>